<name>S3CQQ6_GLAL2</name>
<protein>
    <recommendedName>
        <fullName evidence="2">2EXR domain-containing protein</fullName>
    </recommendedName>
</protein>
<dbReference type="HOGENOM" id="CLU_976765_0_0_1"/>
<feature type="compositionally biased region" description="Basic residues" evidence="1">
    <location>
        <begin position="7"/>
        <end position="29"/>
    </location>
</feature>
<dbReference type="EMBL" id="KE145369">
    <property type="protein sequence ID" value="EPE27449.1"/>
    <property type="molecule type" value="Genomic_DNA"/>
</dbReference>
<dbReference type="PANTHER" id="PTHR35910">
    <property type="entry name" value="2EXR DOMAIN-CONTAINING PROTEIN"/>
    <property type="match status" value="1"/>
</dbReference>
<feature type="domain" description="2EXR" evidence="2">
    <location>
        <begin position="53"/>
        <end position="140"/>
    </location>
</feature>
<dbReference type="Pfam" id="PF20150">
    <property type="entry name" value="2EXR"/>
    <property type="match status" value="1"/>
</dbReference>
<evidence type="ECO:0000256" key="1">
    <source>
        <dbReference type="SAM" id="MobiDB-lite"/>
    </source>
</evidence>
<evidence type="ECO:0000313" key="3">
    <source>
        <dbReference type="EMBL" id="EPE27449.1"/>
    </source>
</evidence>
<organism evidence="3 4">
    <name type="scientific">Glarea lozoyensis (strain ATCC 20868 / MF5171)</name>
    <dbReference type="NCBI Taxonomy" id="1116229"/>
    <lineage>
        <taxon>Eukaryota</taxon>
        <taxon>Fungi</taxon>
        <taxon>Dikarya</taxon>
        <taxon>Ascomycota</taxon>
        <taxon>Pezizomycotina</taxon>
        <taxon>Leotiomycetes</taxon>
        <taxon>Helotiales</taxon>
        <taxon>Helotiaceae</taxon>
        <taxon>Glarea</taxon>
    </lineage>
</organism>
<dbReference type="Proteomes" id="UP000016922">
    <property type="component" value="Unassembled WGS sequence"/>
</dbReference>
<reference evidence="3 4" key="1">
    <citation type="journal article" date="2013" name="BMC Genomics">
        <title>Genomics-driven discovery of the pneumocandin biosynthetic gene cluster in the fungus Glarea lozoyensis.</title>
        <authorList>
            <person name="Chen L."/>
            <person name="Yue Q."/>
            <person name="Zhang X."/>
            <person name="Xiang M."/>
            <person name="Wang C."/>
            <person name="Li S."/>
            <person name="Che Y."/>
            <person name="Ortiz-Lopez F.J."/>
            <person name="Bills G.F."/>
            <person name="Liu X."/>
            <person name="An Z."/>
        </authorList>
    </citation>
    <scope>NUCLEOTIDE SEQUENCE [LARGE SCALE GENOMIC DNA]</scope>
    <source>
        <strain evidence="4">ATCC 20868 / MF5171</strain>
    </source>
</reference>
<keyword evidence="4" id="KW-1185">Reference proteome</keyword>
<proteinExistence type="predicted"/>
<dbReference type="InterPro" id="IPR045518">
    <property type="entry name" value="2EXR"/>
</dbReference>
<dbReference type="KEGG" id="glz:GLAREA_04240"/>
<dbReference type="GeneID" id="19463295"/>
<feature type="region of interest" description="Disordered" evidence="1">
    <location>
        <begin position="1"/>
        <end position="39"/>
    </location>
</feature>
<dbReference type="AlphaFoldDB" id="S3CQQ6"/>
<sequence length="285" mass="33078">MAPAPRSHAKRLRSHKIQKPNNKRQKTKPNKLPSVDNKALCQPSSTPATLSEFSLFPKLPLELRLMILELALCQPRVLRLWTIYRAYPVVLSDPDIIPPMFHVNYESRDRAKKIYETVTQAVWTHPTKSSYAVNPAADILCLAGRLDITCFKELVKDYPVMSTLKHLAFRDHVRPYDQAVGPDNGVELPRDCFPNLDQITIIKDIWRLEGDDHLPQSERNHISRWILCLRKIWREKHDRELPAKITIMDHKSSLTSAHTVFHELKPDFCYVKQLQEIASLYPKYC</sequence>
<evidence type="ECO:0000313" key="4">
    <source>
        <dbReference type="Proteomes" id="UP000016922"/>
    </source>
</evidence>
<evidence type="ECO:0000259" key="2">
    <source>
        <dbReference type="Pfam" id="PF20150"/>
    </source>
</evidence>
<dbReference type="RefSeq" id="XP_008084808.1">
    <property type="nucleotide sequence ID" value="XM_008086617.1"/>
</dbReference>
<dbReference type="PANTHER" id="PTHR35910:SF6">
    <property type="entry name" value="2EXR DOMAIN-CONTAINING PROTEIN"/>
    <property type="match status" value="1"/>
</dbReference>
<accession>S3CQQ6</accession>
<gene>
    <name evidence="3" type="ORF">GLAREA_04240</name>
</gene>